<organism evidence="15 16">
    <name type="scientific">Alternaria burnsii</name>
    <dbReference type="NCBI Taxonomy" id="1187904"/>
    <lineage>
        <taxon>Eukaryota</taxon>
        <taxon>Fungi</taxon>
        <taxon>Dikarya</taxon>
        <taxon>Ascomycota</taxon>
        <taxon>Pezizomycotina</taxon>
        <taxon>Dothideomycetes</taxon>
        <taxon>Pleosporomycetidae</taxon>
        <taxon>Pleosporales</taxon>
        <taxon>Pleosporineae</taxon>
        <taxon>Pleosporaceae</taxon>
        <taxon>Alternaria</taxon>
        <taxon>Alternaria sect. Alternaria</taxon>
    </lineage>
</organism>
<evidence type="ECO:0000256" key="7">
    <source>
        <dbReference type="PIRSR" id="PIRSR600269-50"/>
    </source>
</evidence>
<evidence type="ECO:0000256" key="1">
    <source>
        <dbReference type="ARBA" id="ARBA00001935"/>
    </source>
</evidence>
<evidence type="ECO:0000259" key="14">
    <source>
        <dbReference type="Pfam" id="PF09248"/>
    </source>
</evidence>
<dbReference type="EC" id="1.4.3.-" evidence="9"/>
<dbReference type="GeneID" id="62200973"/>
<dbReference type="AlphaFoldDB" id="A0A8H7EHL2"/>
<feature type="modified residue" description="2',4',5'-topaquinone" evidence="8">
    <location>
        <position position="728"/>
    </location>
</feature>
<dbReference type="InterPro" id="IPR015798">
    <property type="entry name" value="Cu_amine_oxidase_C"/>
</dbReference>
<feature type="region of interest" description="Disordered" evidence="11">
    <location>
        <begin position="164"/>
        <end position="198"/>
    </location>
</feature>
<dbReference type="GO" id="GO:0005507">
    <property type="term" value="F:copper ion binding"/>
    <property type="evidence" value="ECO:0007669"/>
    <property type="project" value="InterPro"/>
</dbReference>
<keyword evidence="12" id="KW-0472">Membrane</keyword>
<feature type="domain" description="Copper amine oxidase catalytic" evidence="13">
    <location>
        <begin position="567"/>
        <end position="972"/>
    </location>
</feature>
<dbReference type="RefSeq" id="XP_038789073.1">
    <property type="nucleotide sequence ID" value="XM_038927795.1"/>
</dbReference>
<feature type="active site" description="Proton acceptor" evidence="7">
    <location>
        <position position="640"/>
    </location>
</feature>
<dbReference type="InterPro" id="IPR015328">
    <property type="entry name" value="DUF1965"/>
</dbReference>
<evidence type="ECO:0000256" key="2">
    <source>
        <dbReference type="ARBA" id="ARBA00007983"/>
    </source>
</evidence>
<dbReference type="PANTHER" id="PTHR10638">
    <property type="entry name" value="COPPER AMINE OXIDASE"/>
    <property type="match status" value="1"/>
</dbReference>
<feature type="compositionally biased region" description="Basic and acidic residues" evidence="11">
    <location>
        <begin position="1096"/>
        <end position="1112"/>
    </location>
</feature>
<comment type="caution">
    <text evidence="15">The sequence shown here is derived from an EMBL/GenBank/DDBJ whole genome shotgun (WGS) entry which is preliminary data.</text>
</comment>
<accession>A0A8H7EHL2</accession>
<evidence type="ECO:0000256" key="5">
    <source>
        <dbReference type="ARBA" id="ARBA00023002"/>
    </source>
</evidence>
<evidence type="ECO:0000256" key="3">
    <source>
        <dbReference type="ARBA" id="ARBA00022723"/>
    </source>
</evidence>
<keyword evidence="12" id="KW-1133">Transmembrane helix</keyword>
<reference evidence="15" key="1">
    <citation type="submission" date="2020-01" db="EMBL/GenBank/DDBJ databases">
        <authorList>
            <person name="Feng Z.H.Z."/>
        </authorList>
    </citation>
    <scope>NUCLEOTIDE SEQUENCE</scope>
    <source>
        <strain evidence="15">CBS107.38</strain>
    </source>
</reference>
<keyword evidence="6 9" id="KW-0186">Copper</keyword>
<dbReference type="GO" id="GO:0009308">
    <property type="term" value="P:amine metabolic process"/>
    <property type="evidence" value="ECO:0007669"/>
    <property type="project" value="UniProtKB-UniRule"/>
</dbReference>
<dbReference type="GO" id="GO:0008131">
    <property type="term" value="F:primary methylamine oxidase activity"/>
    <property type="evidence" value="ECO:0007669"/>
    <property type="project" value="InterPro"/>
</dbReference>
<keyword evidence="3 9" id="KW-0479">Metal-binding</keyword>
<dbReference type="GO" id="GO:0005886">
    <property type="term" value="C:plasma membrane"/>
    <property type="evidence" value="ECO:0007669"/>
    <property type="project" value="TreeGrafter"/>
</dbReference>
<evidence type="ECO:0000256" key="10">
    <source>
        <dbReference type="SAM" id="Coils"/>
    </source>
</evidence>
<dbReference type="Pfam" id="PF01179">
    <property type="entry name" value="Cu_amine_oxid"/>
    <property type="match status" value="1"/>
</dbReference>
<feature type="transmembrane region" description="Helical" evidence="12">
    <location>
        <begin position="1054"/>
        <end position="1076"/>
    </location>
</feature>
<dbReference type="InterPro" id="IPR036460">
    <property type="entry name" value="Cu_amine_oxidase_C_sf"/>
</dbReference>
<name>A0A8H7EHL2_9PLEO</name>
<keyword evidence="12" id="KW-0812">Transmembrane</keyword>
<evidence type="ECO:0000256" key="6">
    <source>
        <dbReference type="ARBA" id="ARBA00023008"/>
    </source>
</evidence>
<gene>
    <name evidence="15" type="ORF">GT037_002748</name>
</gene>
<dbReference type="InterPro" id="IPR049948">
    <property type="entry name" value="Cu_Am_ox_TPQ-bd"/>
</dbReference>
<keyword evidence="10" id="KW-0175">Coiled coil</keyword>
<keyword evidence="5 9" id="KW-0560">Oxidoreductase</keyword>
<keyword evidence="4 7" id="KW-0801">TPQ</keyword>
<dbReference type="PRINTS" id="PR00766">
    <property type="entry name" value="CUDAOXIDASE"/>
</dbReference>
<evidence type="ECO:0000313" key="16">
    <source>
        <dbReference type="Proteomes" id="UP000596902"/>
    </source>
</evidence>
<evidence type="ECO:0000313" key="15">
    <source>
        <dbReference type="EMBL" id="KAF7679000.1"/>
    </source>
</evidence>
<dbReference type="Gene3D" id="3.10.450.40">
    <property type="match status" value="2"/>
</dbReference>
<proteinExistence type="inferred from homology"/>
<evidence type="ECO:0000256" key="8">
    <source>
        <dbReference type="PIRSR" id="PIRSR600269-51"/>
    </source>
</evidence>
<keyword evidence="16" id="KW-1185">Reference proteome</keyword>
<evidence type="ECO:0000256" key="4">
    <source>
        <dbReference type="ARBA" id="ARBA00022772"/>
    </source>
</evidence>
<evidence type="ECO:0000256" key="11">
    <source>
        <dbReference type="SAM" id="MobiDB-lite"/>
    </source>
</evidence>
<dbReference type="InterPro" id="IPR016182">
    <property type="entry name" value="Cu_amine_oxidase_N-reg"/>
</dbReference>
<dbReference type="Pfam" id="PF09248">
    <property type="entry name" value="DUF1965"/>
    <property type="match status" value="1"/>
</dbReference>
<comment type="similarity">
    <text evidence="2 9">Belongs to the copper/topaquinone oxidase family.</text>
</comment>
<dbReference type="Proteomes" id="UP000596902">
    <property type="component" value="Unassembled WGS sequence"/>
</dbReference>
<comment type="PTM">
    <text evidence="8 9">Topaquinone (TPQ) is generated by copper-dependent autoxidation of a specific tyrosyl residue.</text>
</comment>
<dbReference type="SUPFAM" id="SSF49998">
    <property type="entry name" value="Amine oxidase catalytic domain"/>
    <property type="match status" value="1"/>
</dbReference>
<reference evidence="15" key="2">
    <citation type="submission" date="2020-08" db="EMBL/GenBank/DDBJ databases">
        <title>Draft Genome Sequence of Cumin Blight Pathogen Alternaria burnsii.</title>
        <authorList>
            <person name="Feng Z."/>
        </authorList>
    </citation>
    <scope>NUCLEOTIDE SEQUENCE</scope>
    <source>
        <strain evidence="15">CBS107.38</strain>
    </source>
</reference>
<feature type="coiled-coil region" evidence="10">
    <location>
        <begin position="53"/>
        <end position="87"/>
    </location>
</feature>
<sequence>MYQMAPYRRQKRGFGWQYDNYPAFDIAANFGGVGGYGWDSSFDTHYYDLPGTVEQATRSHVEAQNEFEKAKEKYEEAKKKYEECEKKGMSHPYELHAKMGLSVSGIPRRCYECFCFVLTTKPPNMTDYAASTARAPQPSKTTALSDIRPAYDEVEYDSEAETLVGNESDDDDNAHLASPNDQPAASHGTAGWPSSYEPGAPIQNNIEVSIRVQMAKETEDAVGRSLSLIAGTSLMNMRCSFLTSAALLGTVCSSVVPFLGYDRRVVRDYFDKRTDNGTAHSCLTEAATTTVAPKLNPWAPLTPEENLSVWTLLHSPTSGLNLTDPNEAVLTDNYVFWIDALHTNKSEVLPYIDGDAAMPAKYARAIIFEGGKAEPDSQEYMIGPLPVSSETVIEKLDYLYNGGAGGSVPYNARYFDGPRSSATDPLIASIMSNISDITAALFQGGVYYGSSDERSNLSLTSGTPLSFDGTSAFRNIMFRFPGPATYMTPLDFYLLIDCTGTDPSLYSLKGFVTNEKFYPTIAELRAAFEAGELAMEYDQTLDASWALVDYKPELGVRDLEERLAPSTLEIGGKRYKLDKENQYVEYMGWSFYMSFSRTLGIMFYDIKFKGERILYELSMQEATAQYGGNQPKAANTVYHDTYYQLGTEMGSLVEGFDCPWGSTFWNITYPSYNTTRVNTNAICIFETDMNFPLSRHRTGASNDYGFSNLGSVKGAGLIVRAIATVGNYDYMFDYSFHMDGSLEVIVRASGYLQSSFYYPAQAKFGPRIQQATQGSLHDHIVTYKADFDIVGAANSLQVSELVAVNQSQPWFPELGEFEQMEMNITYMGEEQQFNWAPNNQAMYVVLNPNATNAWGEKRGYRLVPGRSDIHLSTLNSPWSLKNSEFAKSHLAVTRQHDNEPFANSVQNINLPFAPQQDFSKFFDGESVEAEDLVIWFNLGMHHYTRSEDVPVTLYTEAYSSIVFAPQNFFDRAQDGDLLNRRWIEIDDDGNMTFNAYGVGLDVCPVVLEEPTALLGGVGDITTSAGTSANTATTVPTQTSHPEANAGPWLSAGKIAGIVVGSVFGLIILGLIIYTLLAASRDINVCDCFGGCCGKHHDDDENGRERLPSRSDDTYPPPDVLHSGPGEGYKAYRPARPSGDNPPVPLPLMLPQQMGTQQRRAARLQRGYRGVEV</sequence>
<feature type="region of interest" description="Disordered" evidence="11">
    <location>
        <begin position="129"/>
        <end position="151"/>
    </location>
</feature>
<protein>
    <recommendedName>
        <fullName evidence="9">Amine oxidase</fullName>
        <ecNumber evidence="9">1.4.3.-</ecNumber>
    </recommendedName>
</protein>
<evidence type="ECO:0000259" key="13">
    <source>
        <dbReference type="Pfam" id="PF01179"/>
    </source>
</evidence>
<feature type="region of interest" description="Disordered" evidence="11">
    <location>
        <begin position="1096"/>
        <end position="1172"/>
    </location>
</feature>
<comment type="cofactor">
    <cofactor evidence="1">
        <name>Cu cation</name>
        <dbReference type="ChEBI" id="CHEBI:23378"/>
    </cofactor>
</comment>
<dbReference type="PROSITE" id="PS01164">
    <property type="entry name" value="COPPER_AMINE_OXID_1"/>
    <property type="match status" value="1"/>
</dbReference>
<dbReference type="EMBL" id="JAAABM010000003">
    <property type="protein sequence ID" value="KAF7679000.1"/>
    <property type="molecule type" value="Genomic_DNA"/>
</dbReference>
<evidence type="ECO:0000256" key="9">
    <source>
        <dbReference type="RuleBase" id="RU000672"/>
    </source>
</evidence>
<dbReference type="Gene3D" id="2.70.98.20">
    <property type="entry name" value="Copper amine oxidase, catalytic domain"/>
    <property type="match status" value="1"/>
</dbReference>
<dbReference type="SUPFAM" id="SSF54416">
    <property type="entry name" value="Amine oxidase N-terminal region"/>
    <property type="match status" value="2"/>
</dbReference>
<dbReference type="InterPro" id="IPR000269">
    <property type="entry name" value="Cu_amine_oxidase"/>
</dbReference>
<feature type="domain" description="DUF1965" evidence="14">
    <location>
        <begin position="487"/>
        <end position="549"/>
    </location>
</feature>
<comment type="cofactor">
    <cofactor evidence="9">
        <name>Cu cation</name>
        <dbReference type="ChEBI" id="CHEBI:23378"/>
    </cofactor>
    <text evidence="9">Contains 1 topaquinone per subunit.</text>
</comment>
<dbReference type="GO" id="GO:0048038">
    <property type="term" value="F:quinone binding"/>
    <property type="evidence" value="ECO:0007669"/>
    <property type="project" value="InterPro"/>
</dbReference>
<evidence type="ECO:0000256" key="12">
    <source>
        <dbReference type="SAM" id="Phobius"/>
    </source>
</evidence>
<dbReference type="PANTHER" id="PTHR10638:SF20">
    <property type="entry name" value="AMINE OXIDASE"/>
    <property type="match status" value="1"/>
</dbReference>
<feature type="active site" description="Schiff-base intermediate with substrate; via topaquinone" evidence="7">
    <location>
        <position position="728"/>
    </location>
</feature>